<evidence type="ECO:0000259" key="7">
    <source>
        <dbReference type="Pfam" id="PF00149"/>
    </source>
</evidence>
<proteinExistence type="inferred from homology"/>
<keyword evidence="5" id="KW-0325">Glycoprotein</keyword>
<evidence type="ECO:0000256" key="5">
    <source>
        <dbReference type="ARBA" id="ARBA00023180"/>
    </source>
</evidence>
<keyword evidence="9" id="KW-1185">Reference proteome</keyword>
<evidence type="ECO:0000313" key="9">
    <source>
        <dbReference type="Proteomes" id="UP000515163"/>
    </source>
</evidence>
<comment type="subcellular location">
    <subcellularLocation>
        <location evidence="1">Secreted</location>
    </subcellularLocation>
</comment>
<reference evidence="10" key="1">
    <citation type="submission" date="2025-08" db="UniProtKB">
        <authorList>
            <consortium name="RefSeq"/>
        </authorList>
    </citation>
    <scope>IDENTIFICATION</scope>
    <source>
        <tissue evidence="10">Tentacle</tissue>
    </source>
</reference>
<dbReference type="RefSeq" id="XP_031551911.1">
    <property type="nucleotide sequence ID" value="XM_031696051.1"/>
</dbReference>
<dbReference type="KEGG" id="aten:116289175"/>
<dbReference type="OrthoDB" id="348678at2759"/>
<evidence type="ECO:0000313" key="10">
    <source>
        <dbReference type="RefSeq" id="XP_031551911.1"/>
    </source>
</evidence>
<evidence type="ECO:0000259" key="8">
    <source>
        <dbReference type="Pfam" id="PF19272"/>
    </source>
</evidence>
<gene>
    <name evidence="10" type="primary">LOC116289175</name>
</gene>
<dbReference type="PANTHER" id="PTHR10340">
    <property type="entry name" value="SPHINGOMYELIN PHOSPHODIESTERASE"/>
    <property type="match status" value="1"/>
</dbReference>
<dbReference type="Gene3D" id="3.60.21.10">
    <property type="match status" value="1"/>
</dbReference>
<sequence length="534" mass="60468">MLGGDSGLNEGVMVGFTRLNSKQEDIQVHQKEILGVSYEGNARWKKKTMYARCGVGVLTIICTILMIALLLTFELNLACNSNNGTTSSNGRQSLESAAKFLLFSDLHLDDFYDDSVGPDPTNCRMLGNYSKASYKAPYGRVDCDSPLTLIDSMLKAAKGISQDYNFALMTGDFSAHKMDRPYFTNSTVPHHVLQNIALAVNSIRKEFPSTPVFPILGNNDLPDHYVLPLDETWYNETLVLFAPLILCSGCPAEVPKPTSMDILEKTYLDGGYYSVNLTTKHGPIVLIVLNTMYWNVYASTGNPVIQAVARRQMAWFHRQLKQAKINDQKVIIASHIAPGIDPFNGASFWLSNYTDMYIKIVTGDYRNVVAGQFFAHIHKDDFHLQTQQVHMFSQPPANTSFAIFSPSVSPVYSNNPSFRVVYIDEEERALLDYDQYYLNLVMATEFNATNWQFSYRFSEHYPSSIPYINADRIYELNQGLLNTTSDKIWLNYIFSRTVNYQPGTYSRFQLYCAMRYVFNEGYQKCISKYNVPGG</sequence>
<protein>
    <submittedName>
        <fullName evidence="10">Acid sphingomyelinase-like phosphodiesterase 3a isoform X1</fullName>
    </submittedName>
</protein>
<feature type="domain" description="Calcineurin-like phosphoesterase" evidence="7">
    <location>
        <begin position="99"/>
        <end position="379"/>
    </location>
</feature>
<evidence type="ECO:0000256" key="6">
    <source>
        <dbReference type="SAM" id="Phobius"/>
    </source>
</evidence>
<dbReference type="GO" id="GO:0005615">
    <property type="term" value="C:extracellular space"/>
    <property type="evidence" value="ECO:0007669"/>
    <property type="project" value="TreeGrafter"/>
</dbReference>
<dbReference type="InterPro" id="IPR004843">
    <property type="entry name" value="Calcineurin-like_PHP"/>
</dbReference>
<keyword evidence="3" id="KW-0964">Secreted</keyword>
<comment type="similarity">
    <text evidence="2">Belongs to the acid sphingomyelinase family.</text>
</comment>
<feature type="transmembrane region" description="Helical" evidence="6">
    <location>
        <begin position="53"/>
        <end position="73"/>
    </location>
</feature>
<dbReference type="InParanoid" id="A0A6P8H8R7"/>
<dbReference type="InterPro" id="IPR045473">
    <property type="entry name" value="ASM_C"/>
</dbReference>
<evidence type="ECO:0000256" key="1">
    <source>
        <dbReference type="ARBA" id="ARBA00004613"/>
    </source>
</evidence>
<evidence type="ECO:0000256" key="2">
    <source>
        <dbReference type="ARBA" id="ARBA00008234"/>
    </source>
</evidence>
<dbReference type="Pfam" id="PF19272">
    <property type="entry name" value="ASMase_C"/>
    <property type="match status" value="1"/>
</dbReference>
<evidence type="ECO:0000256" key="4">
    <source>
        <dbReference type="ARBA" id="ARBA00022801"/>
    </source>
</evidence>
<dbReference type="SUPFAM" id="SSF56300">
    <property type="entry name" value="Metallo-dependent phosphatases"/>
    <property type="match status" value="1"/>
</dbReference>
<name>A0A6P8H8R7_ACTTE</name>
<accession>A0A6P8H8R7</accession>
<keyword evidence="4" id="KW-0378">Hydrolase</keyword>
<keyword evidence="6" id="KW-0812">Transmembrane</keyword>
<feature type="domain" description="Sphingomyelin phosphodiesterase C-terminal" evidence="8">
    <location>
        <begin position="408"/>
        <end position="530"/>
    </location>
</feature>
<dbReference type="Proteomes" id="UP000515163">
    <property type="component" value="Unplaced"/>
</dbReference>
<keyword evidence="6" id="KW-0472">Membrane</keyword>
<dbReference type="PANTHER" id="PTHR10340:SF57">
    <property type="entry name" value="METALLOPHOS DOMAIN-CONTAINING PROTEIN"/>
    <property type="match status" value="1"/>
</dbReference>
<dbReference type="GeneID" id="116289175"/>
<dbReference type="AlphaFoldDB" id="A0A6P8H8R7"/>
<dbReference type="InterPro" id="IPR029052">
    <property type="entry name" value="Metallo-depent_PP-like"/>
</dbReference>
<evidence type="ECO:0000256" key="3">
    <source>
        <dbReference type="ARBA" id="ARBA00022525"/>
    </source>
</evidence>
<dbReference type="Pfam" id="PF00149">
    <property type="entry name" value="Metallophos"/>
    <property type="match status" value="1"/>
</dbReference>
<keyword evidence="6" id="KW-1133">Transmembrane helix</keyword>
<dbReference type="GO" id="GO:0008081">
    <property type="term" value="F:phosphoric diester hydrolase activity"/>
    <property type="evidence" value="ECO:0007669"/>
    <property type="project" value="TreeGrafter"/>
</dbReference>
<organism evidence="9 10">
    <name type="scientific">Actinia tenebrosa</name>
    <name type="common">Australian red waratah sea anemone</name>
    <dbReference type="NCBI Taxonomy" id="6105"/>
    <lineage>
        <taxon>Eukaryota</taxon>
        <taxon>Metazoa</taxon>
        <taxon>Cnidaria</taxon>
        <taxon>Anthozoa</taxon>
        <taxon>Hexacorallia</taxon>
        <taxon>Actiniaria</taxon>
        <taxon>Actiniidae</taxon>
        <taxon>Actinia</taxon>
    </lineage>
</organism>